<dbReference type="PANTHER" id="PTHR33408:SF2">
    <property type="entry name" value="TRANSPOSASE DDE DOMAIN-CONTAINING PROTEIN"/>
    <property type="match status" value="1"/>
</dbReference>
<accession>A0ABW0W6Y2</accession>
<dbReference type="InterPro" id="IPR008490">
    <property type="entry name" value="Transposase_InsH_N"/>
</dbReference>
<evidence type="ECO:0000313" key="3">
    <source>
        <dbReference type="EMBL" id="MFC5653857.1"/>
    </source>
</evidence>
<dbReference type="RefSeq" id="WP_379192852.1">
    <property type="nucleotide sequence ID" value="NZ_JBHSOW010000142.1"/>
</dbReference>
<protein>
    <submittedName>
        <fullName evidence="3">Transposase</fullName>
    </submittedName>
</protein>
<feature type="compositionally biased region" description="Basic and acidic residues" evidence="1">
    <location>
        <begin position="178"/>
        <end position="187"/>
    </location>
</feature>
<dbReference type="Proteomes" id="UP001596047">
    <property type="component" value="Unassembled WGS sequence"/>
</dbReference>
<evidence type="ECO:0000313" key="4">
    <source>
        <dbReference type="Proteomes" id="UP001596047"/>
    </source>
</evidence>
<sequence>MYIQYTMDQLTLPMDLAEDIPENHLVRVVNDAVNRLSDRVFLDAYPGGGRDSYHPKMLTKVIIYAYTQRIYSSRQIAKAVRENVMFMWIAGRQRPNFRTINRFRSERMKEVLEKVFTAVLQYLAEEKYVKLEHYFVDGTKIEANANRYTFVWGKAVVKHKMKLQEKVQTLFAAIEETEKQEDQEHNGQELPELGETAQI</sequence>
<gene>
    <name evidence="3" type="ORF">ACFPYJ_33060</name>
</gene>
<evidence type="ECO:0000259" key="2">
    <source>
        <dbReference type="Pfam" id="PF05598"/>
    </source>
</evidence>
<dbReference type="EMBL" id="JBHSOW010000142">
    <property type="protein sequence ID" value="MFC5653857.1"/>
    <property type="molecule type" value="Genomic_DNA"/>
</dbReference>
<evidence type="ECO:0000256" key="1">
    <source>
        <dbReference type="SAM" id="MobiDB-lite"/>
    </source>
</evidence>
<dbReference type="Pfam" id="PF05598">
    <property type="entry name" value="DUF772"/>
    <property type="match status" value="1"/>
</dbReference>
<reference evidence="4" key="1">
    <citation type="journal article" date="2019" name="Int. J. Syst. Evol. Microbiol.">
        <title>The Global Catalogue of Microorganisms (GCM) 10K type strain sequencing project: providing services to taxonomists for standard genome sequencing and annotation.</title>
        <authorList>
            <consortium name="The Broad Institute Genomics Platform"/>
            <consortium name="The Broad Institute Genome Sequencing Center for Infectious Disease"/>
            <person name="Wu L."/>
            <person name="Ma J."/>
        </authorList>
    </citation>
    <scope>NUCLEOTIDE SEQUENCE [LARGE SCALE GENOMIC DNA]</scope>
    <source>
        <strain evidence="4">CGMCC 1.3240</strain>
    </source>
</reference>
<dbReference type="PANTHER" id="PTHR33408">
    <property type="entry name" value="TRANSPOSASE"/>
    <property type="match status" value="1"/>
</dbReference>
<name>A0ABW0W6Y2_9BACL</name>
<feature type="region of interest" description="Disordered" evidence="1">
    <location>
        <begin position="178"/>
        <end position="199"/>
    </location>
</feature>
<feature type="non-terminal residue" evidence="3">
    <location>
        <position position="199"/>
    </location>
</feature>
<proteinExistence type="predicted"/>
<keyword evidence="4" id="KW-1185">Reference proteome</keyword>
<feature type="domain" description="Transposase InsH N-terminal" evidence="2">
    <location>
        <begin position="16"/>
        <end position="105"/>
    </location>
</feature>
<organism evidence="3 4">
    <name type="scientific">Paenibacillus solisilvae</name>
    <dbReference type="NCBI Taxonomy" id="2486751"/>
    <lineage>
        <taxon>Bacteria</taxon>
        <taxon>Bacillati</taxon>
        <taxon>Bacillota</taxon>
        <taxon>Bacilli</taxon>
        <taxon>Bacillales</taxon>
        <taxon>Paenibacillaceae</taxon>
        <taxon>Paenibacillus</taxon>
    </lineage>
</organism>
<comment type="caution">
    <text evidence="3">The sequence shown here is derived from an EMBL/GenBank/DDBJ whole genome shotgun (WGS) entry which is preliminary data.</text>
</comment>